<reference evidence="1 2" key="1">
    <citation type="submission" date="2020-08" db="EMBL/GenBank/DDBJ databases">
        <title>Genomic Encyclopedia of Type Strains, Phase IV (KMG-IV): sequencing the most valuable type-strain genomes for metagenomic binning, comparative biology and taxonomic classification.</title>
        <authorList>
            <person name="Goeker M."/>
        </authorList>
    </citation>
    <scope>NUCLEOTIDE SEQUENCE [LARGE SCALE GENOMIC DNA]</scope>
    <source>
        <strain evidence="1 2">DSM 12251</strain>
    </source>
</reference>
<name>A0A7W8DQG7_9BACT</name>
<dbReference type="EMBL" id="JACHIF010000004">
    <property type="protein sequence ID" value="MBB5038180.1"/>
    <property type="molecule type" value="Genomic_DNA"/>
</dbReference>
<evidence type="ECO:0000313" key="1">
    <source>
        <dbReference type="EMBL" id="MBB5038180.1"/>
    </source>
</evidence>
<dbReference type="Proteomes" id="UP000534294">
    <property type="component" value="Unassembled WGS sequence"/>
</dbReference>
<accession>A0A7W8DQG7</accession>
<keyword evidence="2" id="KW-1185">Reference proteome</keyword>
<organism evidence="1 2">
    <name type="scientific">Prosthecobacter dejongeii</name>
    <dbReference type="NCBI Taxonomy" id="48465"/>
    <lineage>
        <taxon>Bacteria</taxon>
        <taxon>Pseudomonadati</taxon>
        <taxon>Verrucomicrobiota</taxon>
        <taxon>Verrucomicrobiia</taxon>
        <taxon>Verrucomicrobiales</taxon>
        <taxon>Verrucomicrobiaceae</taxon>
        <taxon>Prosthecobacter</taxon>
    </lineage>
</organism>
<evidence type="ECO:0000313" key="2">
    <source>
        <dbReference type="Proteomes" id="UP000534294"/>
    </source>
</evidence>
<protein>
    <submittedName>
        <fullName evidence="1">Uncharacterized protein</fullName>
    </submittedName>
</protein>
<proteinExistence type="predicted"/>
<dbReference type="AlphaFoldDB" id="A0A7W8DQG7"/>
<sequence>MTEFKQGLATYASRIHQGARAIGLVEEKSENDARLFVNQNRTSLEALAANIREVELATGDTYLHGDSPTAIIEAYSHLARLWATGTRHGSPISRAVRSQEASHARQQRQRLRQAAQQGSAPGLMARLQDTLDFFRESLRQAARQAKAQRKTS</sequence>
<comment type="caution">
    <text evidence="1">The sequence shown here is derived from an EMBL/GenBank/DDBJ whole genome shotgun (WGS) entry which is preliminary data.</text>
</comment>
<gene>
    <name evidence="1" type="ORF">HNQ64_002438</name>
</gene>
<dbReference type="RefSeq" id="WP_184208743.1">
    <property type="nucleotide sequence ID" value="NZ_JACHIF010000004.1"/>
</dbReference>